<comment type="caution">
    <text evidence="1">The sequence shown here is derived from an EMBL/GenBank/DDBJ whole genome shotgun (WGS) entry which is preliminary data.</text>
</comment>
<gene>
    <name evidence="1" type="ORF">NDU88_008756</name>
</gene>
<evidence type="ECO:0000313" key="1">
    <source>
        <dbReference type="EMBL" id="KAJ1156031.1"/>
    </source>
</evidence>
<dbReference type="AlphaFoldDB" id="A0AAV7RU63"/>
<keyword evidence="2" id="KW-1185">Reference proteome</keyword>
<dbReference type="Proteomes" id="UP001066276">
    <property type="component" value="Chromosome 5"/>
</dbReference>
<sequence>MALAEAKVVETMRLLQEADRMDLLNHGTAEMVLLARKASERVVVASLACSLPHKFRAVSPPVRTQSRTALQRVASMGFDSRVGGEEKQPVP</sequence>
<protein>
    <submittedName>
        <fullName evidence="1">Uncharacterized protein</fullName>
    </submittedName>
</protein>
<evidence type="ECO:0000313" key="2">
    <source>
        <dbReference type="Proteomes" id="UP001066276"/>
    </source>
</evidence>
<organism evidence="1 2">
    <name type="scientific">Pleurodeles waltl</name>
    <name type="common">Iberian ribbed newt</name>
    <dbReference type="NCBI Taxonomy" id="8319"/>
    <lineage>
        <taxon>Eukaryota</taxon>
        <taxon>Metazoa</taxon>
        <taxon>Chordata</taxon>
        <taxon>Craniata</taxon>
        <taxon>Vertebrata</taxon>
        <taxon>Euteleostomi</taxon>
        <taxon>Amphibia</taxon>
        <taxon>Batrachia</taxon>
        <taxon>Caudata</taxon>
        <taxon>Salamandroidea</taxon>
        <taxon>Salamandridae</taxon>
        <taxon>Pleurodelinae</taxon>
        <taxon>Pleurodeles</taxon>
    </lineage>
</organism>
<reference evidence="1" key="1">
    <citation type="journal article" date="2022" name="bioRxiv">
        <title>Sequencing and chromosome-scale assembly of the giantPleurodeles waltlgenome.</title>
        <authorList>
            <person name="Brown T."/>
            <person name="Elewa A."/>
            <person name="Iarovenko S."/>
            <person name="Subramanian E."/>
            <person name="Araus A.J."/>
            <person name="Petzold A."/>
            <person name="Susuki M."/>
            <person name="Suzuki K.-i.T."/>
            <person name="Hayashi T."/>
            <person name="Toyoda A."/>
            <person name="Oliveira C."/>
            <person name="Osipova E."/>
            <person name="Leigh N.D."/>
            <person name="Simon A."/>
            <person name="Yun M.H."/>
        </authorList>
    </citation>
    <scope>NUCLEOTIDE SEQUENCE</scope>
    <source>
        <strain evidence="1">20211129_DDA</strain>
        <tissue evidence="1">Liver</tissue>
    </source>
</reference>
<accession>A0AAV7RU63</accession>
<name>A0AAV7RU63_PLEWA</name>
<proteinExistence type="predicted"/>
<dbReference type="EMBL" id="JANPWB010000009">
    <property type="protein sequence ID" value="KAJ1156031.1"/>
    <property type="molecule type" value="Genomic_DNA"/>
</dbReference>